<dbReference type="SUPFAM" id="SSF54106">
    <property type="entry name" value="LysM domain"/>
    <property type="match status" value="3"/>
</dbReference>
<proteinExistence type="predicted"/>
<dbReference type="InterPro" id="IPR036779">
    <property type="entry name" value="LysM_dom_sf"/>
</dbReference>
<dbReference type="EMBL" id="BMCM01000005">
    <property type="protein sequence ID" value="GGD85701.1"/>
    <property type="molecule type" value="Genomic_DNA"/>
</dbReference>
<name>A0ABQ1RZP3_9MICO</name>
<evidence type="ECO:0000313" key="3">
    <source>
        <dbReference type="EMBL" id="GGD85701.1"/>
    </source>
</evidence>
<dbReference type="RefSeq" id="WP_229703188.1">
    <property type="nucleotide sequence ID" value="NZ_BMCM01000005.1"/>
</dbReference>
<dbReference type="Gene3D" id="3.10.350.10">
    <property type="entry name" value="LysM domain"/>
    <property type="match status" value="3"/>
</dbReference>
<evidence type="ECO:0000313" key="4">
    <source>
        <dbReference type="Proteomes" id="UP000629365"/>
    </source>
</evidence>
<dbReference type="InterPro" id="IPR018392">
    <property type="entry name" value="LysM"/>
</dbReference>
<feature type="domain" description="LysM" evidence="2">
    <location>
        <begin position="62"/>
        <end position="106"/>
    </location>
</feature>
<feature type="domain" description="LysM" evidence="2">
    <location>
        <begin position="201"/>
        <end position="245"/>
    </location>
</feature>
<accession>A0ABQ1RZP3</accession>
<gene>
    <name evidence="3" type="ORF">GCM10007269_30790</name>
</gene>
<dbReference type="PANTHER" id="PTHR33734">
    <property type="entry name" value="LYSM DOMAIN-CONTAINING GPI-ANCHORED PROTEIN 2"/>
    <property type="match status" value="1"/>
</dbReference>
<reference evidence="4" key="1">
    <citation type="journal article" date="2019" name="Int. J. Syst. Evol. Microbiol.">
        <title>The Global Catalogue of Microorganisms (GCM) 10K type strain sequencing project: providing services to taxonomists for standard genome sequencing and annotation.</title>
        <authorList>
            <consortium name="The Broad Institute Genomics Platform"/>
            <consortium name="The Broad Institute Genome Sequencing Center for Infectious Disease"/>
            <person name="Wu L."/>
            <person name="Ma J."/>
        </authorList>
    </citation>
    <scope>NUCLEOTIDE SEQUENCE [LARGE SCALE GENOMIC DNA]</scope>
    <source>
        <strain evidence="4">CCM 7640</strain>
    </source>
</reference>
<feature type="signal peptide" evidence="1">
    <location>
        <begin position="1"/>
        <end position="36"/>
    </location>
</feature>
<feature type="domain" description="LysM" evidence="2">
    <location>
        <begin position="130"/>
        <end position="174"/>
    </location>
</feature>
<feature type="chain" id="PRO_5046220870" description="LysM domain-containing protein" evidence="1">
    <location>
        <begin position="37"/>
        <end position="406"/>
    </location>
</feature>
<comment type="caution">
    <text evidence="3">The sequence shown here is derived from an EMBL/GenBank/DDBJ whole genome shotgun (WGS) entry which is preliminary data.</text>
</comment>
<dbReference type="CDD" id="cd00118">
    <property type="entry name" value="LysM"/>
    <property type="match status" value="3"/>
</dbReference>
<dbReference type="Proteomes" id="UP000629365">
    <property type="component" value="Unassembled WGS sequence"/>
</dbReference>
<dbReference type="PANTHER" id="PTHR33734:SF22">
    <property type="entry name" value="MEMBRANE-BOUND LYTIC MUREIN TRANSGLYCOSYLASE D"/>
    <property type="match status" value="1"/>
</dbReference>
<evidence type="ECO:0000259" key="2">
    <source>
        <dbReference type="PROSITE" id="PS51782"/>
    </source>
</evidence>
<keyword evidence="4" id="KW-1185">Reference proteome</keyword>
<dbReference type="PROSITE" id="PS51782">
    <property type="entry name" value="LYSM"/>
    <property type="match status" value="3"/>
</dbReference>
<evidence type="ECO:0000256" key="1">
    <source>
        <dbReference type="SAM" id="SignalP"/>
    </source>
</evidence>
<organism evidence="3 4">
    <name type="scientific">Microbacterium murale</name>
    <dbReference type="NCBI Taxonomy" id="1081040"/>
    <lineage>
        <taxon>Bacteria</taxon>
        <taxon>Bacillati</taxon>
        <taxon>Actinomycetota</taxon>
        <taxon>Actinomycetes</taxon>
        <taxon>Micrococcales</taxon>
        <taxon>Microbacteriaceae</taxon>
        <taxon>Microbacterium</taxon>
    </lineage>
</organism>
<dbReference type="SMART" id="SM00257">
    <property type="entry name" value="LysM"/>
    <property type="match status" value="3"/>
</dbReference>
<sequence>MTANTLSLRARYVQLGVPAAVLGVLASAMSAAPASAAAPIEQKSENRLTALPRILPATTNPTSYTVQDGDTVFSIAQRFGLRTVDVLTWNGLGWRSVIYPGQTLIVAAPASTPAPAASAPVAPAAPAATSTHAVVAGDTVFAIAQKYGTTVDAVLAANGLSPDSVIYPGQTLAVSGTAAPAPAPAAAPAASTPAPAAASGTAHTVVAGDTIFAIAQKHGTSVDAIYAANGLSAASIIYPGQAIVIAPPAPAAPAPAVSAPAASAPAPAQTAVLDAPQAENAAMIIRIGRELGVPDRGIAIALATSMVESWLRNLDWGDRDSLGLFQQRPSTGWGTVDQIMDRDRSIRVFYGGTSDPNGTTSRGLLDVSGWEGMAFKDAAQAVQISAYPDRYAQWEAQAYQWIALYG</sequence>
<keyword evidence="1" id="KW-0732">Signal</keyword>
<dbReference type="Pfam" id="PF01476">
    <property type="entry name" value="LysM"/>
    <property type="match status" value="3"/>
</dbReference>
<protein>
    <recommendedName>
        <fullName evidence="2">LysM domain-containing protein</fullName>
    </recommendedName>
</protein>